<evidence type="ECO:0008006" key="4">
    <source>
        <dbReference type="Google" id="ProtNLM"/>
    </source>
</evidence>
<proteinExistence type="predicted"/>
<gene>
    <name evidence="2" type="ORF">ATK78_0571</name>
</gene>
<evidence type="ECO:0000256" key="1">
    <source>
        <dbReference type="SAM" id="SignalP"/>
    </source>
</evidence>
<protein>
    <recommendedName>
        <fullName evidence="4">DUF4136 domain-containing protein</fullName>
    </recommendedName>
</protein>
<dbReference type="AlphaFoldDB" id="A0A4R6T0A4"/>
<dbReference type="OrthoDB" id="6077795at2"/>
<organism evidence="2 3">
    <name type="scientific">Pedobacter metabolipauper</name>
    <dbReference type="NCBI Taxonomy" id="425513"/>
    <lineage>
        <taxon>Bacteria</taxon>
        <taxon>Pseudomonadati</taxon>
        <taxon>Bacteroidota</taxon>
        <taxon>Sphingobacteriia</taxon>
        <taxon>Sphingobacteriales</taxon>
        <taxon>Sphingobacteriaceae</taxon>
        <taxon>Pedobacter</taxon>
    </lineage>
</organism>
<accession>A0A4R6T0A4</accession>
<dbReference type="Proteomes" id="UP000295620">
    <property type="component" value="Unassembled WGS sequence"/>
</dbReference>
<sequence length="210" mass="23605">MKKPGRVSAIGMFFLFAVLLSACSSTKLVSSWTAPNDVIKSNKVLVIALMGQNDRMLRENVERIMVKNLSEKGINAGSAFAEYGPKVFEGLNEAAALKAIKDKGYDGTFTIAVLDKTKQKTYNYGAPYFNPYYGYRFWGYYNNFYGGMYEPGYYSTTKRFILEANYYNLDNDKLLYSAQTRSLDPSSPESLATEFTNTLLADMTKKGVIK</sequence>
<feature type="chain" id="PRO_5020593562" description="DUF4136 domain-containing protein" evidence="1">
    <location>
        <begin position="23"/>
        <end position="210"/>
    </location>
</feature>
<dbReference type="PROSITE" id="PS51257">
    <property type="entry name" value="PROKAR_LIPOPROTEIN"/>
    <property type="match status" value="1"/>
</dbReference>
<keyword evidence="1" id="KW-0732">Signal</keyword>
<dbReference type="EMBL" id="SNYC01000003">
    <property type="protein sequence ID" value="TDQ11449.1"/>
    <property type="molecule type" value="Genomic_DNA"/>
</dbReference>
<comment type="caution">
    <text evidence="2">The sequence shown here is derived from an EMBL/GenBank/DDBJ whole genome shotgun (WGS) entry which is preliminary data.</text>
</comment>
<reference evidence="2 3" key="1">
    <citation type="submission" date="2019-03" db="EMBL/GenBank/DDBJ databases">
        <title>Genomic Encyclopedia of Archaeal and Bacterial Type Strains, Phase II (KMG-II): from individual species to whole genera.</title>
        <authorList>
            <person name="Goeker M."/>
        </authorList>
    </citation>
    <scope>NUCLEOTIDE SEQUENCE [LARGE SCALE GENOMIC DNA]</scope>
    <source>
        <strain evidence="2 3">DSM 19035</strain>
    </source>
</reference>
<feature type="signal peptide" evidence="1">
    <location>
        <begin position="1"/>
        <end position="22"/>
    </location>
</feature>
<dbReference type="RefSeq" id="WP_133574523.1">
    <property type="nucleotide sequence ID" value="NZ_SNYC01000003.1"/>
</dbReference>
<name>A0A4R6T0A4_9SPHI</name>
<evidence type="ECO:0000313" key="2">
    <source>
        <dbReference type="EMBL" id="TDQ11449.1"/>
    </source>
</evidence>
<evidence type="ECO:0000313" key="3">
    <source>
        <dbReference type="Proteomes" id="UP000295620"/>
    </source>
</evidence>
<keyword evidence="3" id="KW-1185">Reference proteome</keyword>